<evidence type="ECO:0000313" key="1">
    <source>
        <dbReference type="EMBL" id="KAI7952107.1"/>
    </source>
</evidence>
<comment type="caution">
    <text evidence="1">The sequence shown here is derived from an EMBL/GenBank/DDBJ whole genome shotgun (WGS) entry which is preliminary data.</text>
</comment>
<evidence type="ECO:0000313" key="2">
    <source>
        <dbReference type="Proteomes" id="UP001060170"/>
    </source>
</evidence>
<name>A0ACC0EIE0_9BASI</name>
<keyword evidence="2" id="KW-1185">Reference proteome</keyword>
<reference evidence="2" key="2">
    <citation type="journal article" date="2018" name="Mol. Plant Microbe Interact.">
        <title>Genome sequence resources for the wheat stripe rust pathogen (Puccinia striiformis f. sp. tritici) and the barley stripe rust pathogen (Puccinia striiformis f. sp. hordei).</title>
        <authorList>
            <person name="Xia C."/>
            <person name="Wang M."/>
            <person name="Yin C."/>
            <person name="Cornejo O.E."/>
            <person name="Hulbert S.H."/>
            <person name="Chen X."/>
        </authorList>
    </citation>
    <scope>NUCLEOTIDE SEQUENCE [LARGE SCALE GENOMIC DNA]</scope>
    <source>
        <strain evidence="2">93-210</strain>
    </source>
</reference>
<organism evidence="1 2">
    <name type="scientific">Puccinia striiformis f. sp. tritici</name>
    <dbReference type="NCBI Taxonomy" id="168172"/>
    <lineage>
        <taxon>Eukaryota</taxon>
        <taxon>Fungi</taxon>
        <taxon>Dikarya</taxon>
        <taxon>Basidiomycota</taxon>
        <taxon>Pucciniomycotina</taxon>
        <taxon>Pucciniomycetes</taxon>
        <taxon>Pucciniales</taxon>
        <taxon>Pucciniaceae</taxon>
        <taxon>Puccinia</taxon>
    </lineage>
</organism>
<protein>
    <submittedName>
        <fullName evidence="1">Uncharacterized protein</fullName>
    </submittedName>
</protein>
<gene>
    <name evidence="1" type="ORF">MJO28_007791</name>
</gene>
<dbReference type="EMBL" id="CM045871">
    <property type="protein sequence ID" value="KAI7952107.1"/>
    <property type="molecule type" value="Genomic_DNA"/>
</dbReference>
<reference evidence="1 2" key="3">
    <citation type="journal article" date="2022" name="Microbiol. Spectr.">
        <title>Folding features and dynamics of 3D genome architecture in plant fungal pathogens.</title>
        <authorList>
            <person name="Xia C."/>
        </authorList>
    </citation>
    <scope>NUCLEOTIDE SEQUENCE [LARGE SCALE GENOMIC DNA]</scope>
    <source>
        <strain evidence="1 2">93-210</strain>
    </source>
</reference>
<sequence>MARAKKPQLPVLAPNPPVVNDIENPPPSTVNTHTTATKLNIPEAKAPLASSTNENWQLPVAMGQGFSTFIDHDTELDGQGYPLLPNRSTTYVRPVGAEIMNFESVGFSNTNNVASRTKGQWKVIHVTCLGVMLCDREECDYTRPPPTGRNKIKELLERKPGCLGTAGRCTGKIYHQHCSGTKCRFDIHESGWGLLQHKGFHNHFWPTPKKPDPLAMSEMATEVKKNPKATALQLKIGNTGRADEPIKSIVEIHESLGNDDRLRYYRRQILNNVVDGPEKMNGGGDNFLHDMFRWHEKGLHIISDSWTKGEEHFTFQTEWMSQRLLERSGGGNKLYSGGLISDVTYKFFRDGYLLTTSMYCEDVSRWIPVQLSLIRGLSDKYYEIHLTVLFRQFLIDSISATKRKELATSIVDFSQAQLNGFVAAYCNVFGKISRREAINKLRGCTEHFRQSITRVKGNHNAIRPDQEARFEGMCLALLECVDDAGQTHEERMDESMLKGMVELYAFVKALERNYENVMRGIPIRYGAQLKKQINVSQLIGWVKPTKRQRAATKEFTTEKNDGRPPDTTKSLLLGESGRPTKQTKIGRPAKSANIDKNCYTTFVLYGSSNDPKLRNRCWLEFLVYFSLLPLLVEVFAQDH</sequence>
<accession>A0ACC0EIE0</accession>
<reference evidence="2" key="1">
    <citation type="journal article" date="2018" name="BMC Genomics">
        <title>Genomic insights into host adaptation between the wheat stripe rust pathogen (Puccinia striiformis f. sp. tritici) and the barley stripe rust pathogen (Puccinia striiformis f. sp. hordei).</title>
        <authorList>
            <person name="Xia C."/>
            <person name="Wang M."/>
            <person name="Yin C."/>
            <person name="Cornejo O.E."/>
            <person name="Hulbert S.H."/>
            <person name="Chen X."/>
        </authorList>
    </citation>
    <scope>NUCLEOTIDE SEQUENCE [LARGE SCALE GENOMIC DNA]</scope>
    <source>
        <strain evidence="2">93-210</strain>
    </source>
</reference>
<dbReference type="Proteomes" id="UP001060170">
    <property type="component" value="Chromosome 7"/>
</dbReference>
<proteinExistence type="predicted"/>